<dbReference type="PANTHER" id="PTHR21340:SF7">
    <property type="entry name" value="NUDIX HYDROLASE DOMAIN-CONTAINING PROTEIN"/>
    <property type="match status" value="1"/>
</dbReference>
<dbReference type="EMBL" id="FNUJ01000003">
    <property type="protein sequence ID" value="SEF26360.1"/>
    <property type="molecule type" value="Genomic_DNA"/>
</dbReference>
<name>A0A1H5QJS3_9PSEU</name>
<dbReference type="PROSITE" id="PS51462">
    <property type="entry name" value="NUDIX"/>
    <property type="match status" value="1"/>
</dbReference>
<protein>
    <submittedName>
        <fullName evidence="5">Predicted NTP pyrophosphohydrolase, NUDIX family</fullName>
    </submittedName>
</protein>
<dbReference type="Gene3D" id="3.90.79.10">
    <property type="entry name" value="Nucleoside Triphosphate Pyrophosphohydrolase"/>
    <property type="match status" value="1"/>
</dbReference>
<reference evidence="6" key="1">
    <citation type="submission" date="2016-10" db="EMBL/GenBank/DDBJ databases">
        <authorList>
            <person name="Varghese N."/>
            <person name="Submissions S."/>
        </authorList>
    </citation>
    <scope>NUCLEOTIDE SEQUENCE [LARGE SCALE GENOMIC DNA]</scope>
    <source>
        <strain evidence="6">DSM 44654</strain>
    </source>
</reference>
<dbReference type="InterPro" id="IPR000086">
    <property type="entry name" value="NUDIX_hydrolase_dom"/>
</dbReference>
<organism evidence="5 6">
    <name type="scientific">Amycolatopsis pretoriensis</name>
    <dbReference type="NCBI Taxonomy" id="218821"/>
    <lineage>
        <taxon>Bacteria</taxon>
        <taxon>Bacillati</taxon>
        <taxon>Actinomycetota</taxon>
        <taxon>Actinomycetes</taxon>
        <taxon>Pseudonocardiales</taxon>
        <taxon>Pseudonocardiaceae</taxon>
        <taxon>Amycolatopsis</taxon>
    </lineage>
</organism>
<dbReference type="PANTHER" id="PTHR21340">
    <property type="entry name" value="DIADENOSINE 5,5-P1,P4-TETRAPHOSPHATE PYROPHOSPHOHYDROLASE MUTT"/>
    <property type="match status" value="1"/>
</dbReference>
<feature type="domain" description="Nudix hydrolase" evidence="4">
    <location>
        <begin position="8"/>
        <end position="157"/>
    </location>
</feature>
<dbReference type="InterPro" id="IPR051325">
    <property type="entry name" value="Nudix_hydrolase_domain"/>
</dbReference>
<keyword evidence="2 3" id="KW-0378">Hydrolase</keyword>
<dbReference type="GO" id="GO:0006754">
    <property type="term" value="P:ATP biosynthetic process"/>
    <property type="evidence" value="ECO:0007669"/>
    <property type="project" value="TreeGrafter"/>
</dbReference>
<dbReference type="Pfam" id="PF00293">
    <property type="entry name" value="NUDIX"/>
    <property type="match status" value="1"/>
</dbReference>
<evidence type="ECO:0000313" key="5">
    <source>
        <dbReference type="EMBL" id="SEF26360.1"/>
    </source>
</evidence>
<dbReference type="InterPro" id="IPR020084">
    <property type="entry name" value="NUDIX_hydrolase_CS"/>
</dbReference>
<evidence type="ECO:0000256" key="1">
    <source>
        <dbReference type="ARBA" id="ARBA00005582"/>
    </source>
</evidence>
<dbReference type="SUPFAM" id="SSF55811">
    <property type="entry name" value="Nudix"/>
    <property type="match status" value="1"/>
</dbReference>
<dbReference type="PROSITE" id="PS00893">
    <property type="entry name" value="NUDIX_BOX"/>
    <property type="match status" value="1"/>
</dbReference>
<proteinExistence type="inferred from homology"/>
<dbReference type="STRING" id="218821.SAMN05421837_103231"/>
<dbReference type="CDD" id="cd04662">
    <property type="entry name" value="NUDIX_Hydrolase"/>
    <property type="match status" value="1"/>
</dbReference>
<dbReference type="InterPro" id="IPR020476">
    <property type="entry name" value="Nudix_hydrolase"/>
</dbReference>
<gene>
    <name evidence="5" type="ORF">SAMN05421837_103231</name>
</gene>
<evidence type="ECO:0000313" key="6">
    <source>
        <dbReference type="Proteomes" id="UP000198878"/>
    </source>
</evidence>
<dbReference type="Proteomes" id="UP000198878">
    <property type="component" value="Unassembled WGS sequence"/>
</dbReference>
<dbReference type="PRINTS" id="PR00502">
    <property type="entry name" value="NUDIXFAMILY"/>
</dbReference>
<evidence type="ECO:0000256" key="2">
    <source>
        <dbReference type="ARBA" id="ARBA00022801"/>
    </source>
</evidence>
<dbReference type="AlphaFoldDB" id="A0A1H5QJS3"/>
<evidence type="ECO:0000256" key="3">
    <source>
        <dbReference type="RuleBase" id="RU003476"/>
    </source>
</evidence>
<dbReference type="GO" id="GO:0004081">
    <property type="term" value="F:bis(5'-nucleosyl)-tetraphosphatase (asymmetrical) activity"/>
    <property type="evidence" value="ECO:0007669"/>
    <property type="project" value="TreeGrafter"/>
</dbReference>
<evidence type="ECO:0000259" key="4">
    <source>
        <dbReference type="PROSITE" id="PS51462"/>
    </source>
</evidence>
<accession>A0A1H5QJS3</accession>
<comment type="similarity">
    <text evidence="1 3">Belongs to the Nudix hydrolase family.</text>
</comment>
<dbReference type="InterPro" id="IPR015797">
    <property type="entry name" value="NUDIX_hydrolase-like_dom_sf"/>
</dbReference>
<dbReference type="GO" id="GO:0006167">
    <property type="term" value="P:AMP biosynthetic process"/>
    <property type="evidence" value="ECO:0007669"/>
    <property type="project" value="TreeGrafter"/>
</dbReference>
<keyword evidence="6" id="KW-1185">Reference proteome</keyword>
<sequence length="161" mass="17656">MRLTGAMAGKRSAGLLLHRGRGDDVEVLLGHMGGPFWAKKDAAAWSLPKGELDPDEEPEHAARREFEEELGLPAPSGEYVPLGEVKQSGGKVVTAWAVEADLDPASVVPGTFSMEWPPRSGRQQEFPEVDRVSWFSLEVAREKLVKGQLPFLDRLLELVGQ</sequence>